<sequence length="88" mass="9513">MRPTTAPKTKRGASASPPSMSSDDYGTLLEGLESLLRERLMAYRLAARLLAGESQPAIDVGQFGLTDIIRLKQLLEPYANGPVLTPID</sequence>
<feature type="compositionally biased region" description="Low complexity" evidence="1">
    <location>
        <begin position="13"/>
        <end position="25"/>
    </location>
</feature>
<gene>
    <name evidence="2" type="ORF">FAZ98_21390</name>
</gene>
<dbReference type="EMBL" id="CP046914">
    <property type="protein sequence ID" value="QGZ64278.1"/>
    <property type="molecule type" value="Genomic_DNA"/>
</dbReference>
<dbReference type="RefSeq" id="WP_158953547.1">
    <property type="nucleotide sequence ID" value="NZ_CP046914.1"/>
</dbReference>
<evidence type="ECO:0000313" key="2">
    <source>
        <dbReference type="EMBL" id="QGZ64278.1"/>
    </source>
</evidence>
<keyword evidence="3" id="KW-1185">Reference proteome</keyword>
<dbReference type="Proteomes" id="UP000433577">
    <property type="component" value="Chromosome 2"/>
</dbReference>
<protein>
    <submittedName>
        <fullName evidence="2">Uncharacterized protein</fullName>
    </submittedName>
</protein>
<evidence type="ECO:0000256" key="1">
    <source>
        <dbReference type="SAM" id="MobiDB-lite"/>
    </source>
</evidence>
<proteinExistence type="predicted"/>
<organism evidence="2 3">
    <name type="scientific">Paraburkholderia acidisoli</name>
    <dbReference type="NCBI Taxonomy" id="2571748"/>
    <lineage>
        <taxon>Bacteria</taxon>
        <taxon>Pseudomonadati</taxon>
        <taxon>Pseudomonadota</taxon>
        <taxon>Betaproteobacteria</taxon>
        <taxon>Burkholderiales</taxon>
        <taxon>Burkholderiaceae</taxon>
        <taxon>Paraburkholderia</taxon>
    </lineage>
</organism>
<reference evidence="2 3" key="1">
    <citation type="submission" date="2019-12" db="EMBL/GenBank/DDBJ databases">
        <title>Paraburkholderia acidiphila 7Q-K02 sp. nov and Paraburkholderia acidisoli DHF22 sp. nov., two strains isolated from forest soil.</title>
        <authorList>
            <person name="Gao Z."/>
            <person name="Qiu L."/>
        </authorList>
    </citation>
    <scope>NUCLEOTIDE SEQUENCE [LARGE SCALE GENOMIC DNA]</scope>
    <source>
        <strain evidence="2 3">DHF22</strain>
    </source>
</reference>
<dbReference type="AlphaFoldDB" id="A0A7Z2GM04"/>
<dbReference type="KEGG" id="pacs:FAZ98_21390"/>
<evidence type="ECO:0000313" key="3">
    <source>
        <dbReference type="Proteomes" id="UP000433577"/>
    </source>
</evidence>
<name>A0A7Z2GM04_9BURK</name>
<accession>A0A7Z2GM04</accession>
<feature type="region of interest" description="Disordered" evidence="1">
    <location>
        <begin position="1"/>
        <end position="25"/>
    </location>
</feature>